<evidence type="ECO:0000256" key="6">
    <source>
        <dbReference type="SAM" id="Phobius"/>
    </source>
</evidence>
<name>A0ABS9PC80_9GAMM</name>
<evidence type="ECO:0000256" key="2">
    <source>
        <dbReference type="ARBA" id="ARBA00007362"/>
    </source>
</evidence>
<feature type="domain" description="EamA" evidence="7">
    <location>
        <begin position="170"/>
        <end position="305"/>
    </location>
</feature>
<dbReference type="PANTHER" id="PTHR32322:SF2">
    <property type="entry name" value="EAMA DOMAIN-CONTAINING PROTEIN"/>
    <property type="match status" value="1"/>
</dbReference>
<feature type="transmembrane region" description="Helical" evidence="6">
    <location>
        <begin position="137"/>
        <end position="157"/>
    </location>
</feature>
<dbReference type="EMBL" id="JABFUC010000015">
    <property type="protein sequence ID" value="MCG6659387.1"/>
    <property type="molecule type" value="Genomic_DNA"/>
</dbReference>
<feature type="transmembrane region" description="Helical" evidence="6">
    <location>
        <begin position="80"/>
        <end position="98"/>
    </location>
</feature>
<evidence type="ECO:0000256" key="1">
    <source>
        <dbReference type="ARBA" id="ARBA00004141"/>
    </source>
</evidence>
<keyword evidence="9" id="KW-1185">Reference proteome</keyword>
<organism evidence="8 9">
    <name type="scientific">Billgrantia campisalis</name>
    <dbReference type="NCBI Taxonomy" id="74661"/>
    <lineage>
        <taxon>Bacteria</taxon>
        <taxon>Pseudomonadati</taxon>
        <taxon>Pseudomonadota</taxon>
        <taxon>Gammaproteobacteria</taxon>
        <taxon>Oceanospirillales</taxon>
        <taxon>Halomonadaceae</taxon>
        <taxon>Billgrantia</taxon>
    </lineage>
</organism>
<sequence>MSIASATQAASGPLPRHLAVLILASVATLFAGNHVAARLAFDDGTGLLLAVLVRSATALAVLSVLFVAQGKRLVLPRATWPWQLAVGALIAVQSLMLYSSVARIPVVVALLLMNTFPIQLALLTWALGGPRPTLRAALIMAVILAGLVVVLDVPTWVANPEAMGPDWRSGVAFGLIAAAGLAGALWITEHHLGAVGSTLRSLLTMLTVLVAMLLAGTLSLVPGGMALPASTTGWVGLGALAVLYSVAFSLLFISVPRLDMARNAPVMNVEPVASLALGYLVLGQMLSGVQLLGGAIVLGGIVVLSLSRQR</sequence>
<feature type="transmembrane region" description="Helical" evidence="6">
    <location>
        <begin position="169"/>
        <end position="187"/>
    </location>
</feature>
<proteinExistence type="inferred from homology"/>
<feature type="transmembrane region" description="Helical" evidence="6">
    <location>
        <begin position="199"/>
        <end position="221"/>
    </location>
</feature>
<keyword evidence="4 6" id="KW-1133">Transmembrane helix</keyword>
<dbReference type="SUPFAM" id="SSF103481">
    <property type="entry name" value="Multidrug resistance efflux transporter EmrE"/>
    <property type="match status" value="2"/>
</dbReference>
<evidence type="ECO:0000256" key="5">
    <source>
        <dbReference type="ARBA" id="ARBA00023136"/>
    </source>
</evidence>
<comment type="subcellular location">
    <subcellularLocation>
        <location evidence="1">Membrane</location>
        <topology evidence="1">Multi-pass membrane protein</topology>
    </subcellularLocation>
</comment>
<feature type="transmembrane region" description="Helical" evidence="6">
    <location>
        <begin position="104"/>
        <end position="125"/>
    </location>
</feature>
<feature type="transmembrane region" description="Helical" evidence="6">
    <location>
        <begin position="288"/>
        <end position="306"/>
    </location>
</feature>
<comment type="caution">
    <text evidence="8">The sequence shown here is derived from an EMBL/GenBank/DDBJ whole genome shotgun (WGS) entry which is preliminary data.</text>
</comment>
<dbReference type="Pfam" id="PF00892">
    <property type="entry name" value="EamA"/>
    <property type="match status" value="2"/>
</dbReference>
<dbReference type="InterPro" id="IPR000620">
    <property type="entry name" value="EamA_dom"/>
</dbReference>
<evidence type="ECO:0000313" key="8">
    <source>
        <dbReference type="EMBL" id="MCG6659387.1"/>
    </source>
</evidence>
<accession>A0ABS9PC80</accession>
<feature type="transmembrane region" description="Helical" evidence="6">
    <location>
        <begin position="47"/>
        <end position="68"/>
    </location>
</feature>
<dbReference type="Proteomes" id="UP000814385">
    <property type="component" value="Unassembled WGS sequence"/>
</dbReference>
<evidence type="ECO:0000259" key="7">
    <source>
        <dbReference type="Pfam" id="PF00892"/>
    </source>
</evidence>
<dbReference type="RefSeq" id="WP_238978535.1">
    <property type="nucleotide sequence ID" value="NZ_JABFUC010000015.1"/>
</dbReference>
<comment type="similarity">
    <text evidence="2">Belongs to the EamA transporter family.</text>
</comment>
<dbReference type="InterPro" id="IPR050638">
    <property type="entry name" value="AA-Vitamin_Transporters"/>
</dbReference>
<evidence type="ECO:0000256" key="3">
    <source>
        <dbReference type="ARBA" id="ARBA00022692"/>
    </source>
</evidence>
<dbReference type="Gene3D" id="1.10.3730.20">
    <property type="match status" value="1"/>
</dbReference>
<protein>
    <submittedName>
        <fullName evidence="8">DMT family transporter</fullName>
    </submittedName>
</protein>
<dbReference type="InterPro" id="IPR037185">
    <property type="entry name" value="EmrE-like"/>
</dbReference>
<keyword evidence="3 6" id="KW-0812">Transmembrane</keyword>
<dbReference type="PANTHER" id="PTHR32322">
    <property type="entry name" value="INNER MEMBRANE TRANSPORTER"/>
    <property type="match status" value="1"/>
</dbReference>
<gene>
    <name evidence="8" type="ORF">HOP52_16645</name>
</gene>
<feature type="transmembrane region" description="Helical" evidence="6">
    <location>
        <begin position="233"/>
        <end position="253"/>
    </location>
</feature>
<keyword evidence="5 6" id="KW-0472">Membrane</keyword>
<reference evidence="8 9" key="1">
    <citation type="submission" date="2020-05" db="EMBL/GenBank/DDBJ databases">
        <title>Comparative genomic analysis of denitrifying bacteria from Halomonas genus.</title>
        <authorList>
            <person name="Wang L."/>
            <person name="Shao Z."/>
        </authorList>
    </citation>
    <scope>NUCLEOTIDE SEQUENCE [LARGE SCALE GENOMIC DNA]</scope>
    <source>
        <strain evidence="8 9">A4</strain>
    </source>
</reference>
<evidence type="ECO:0000256" key="4">
    <source>
        <dbReference type="ARBA" id="ARBA00022989"/>
    </source>
</evidence>
<feature type="domain" description="EamA" evidence="7">
    <location>
        <begin position="19"/>
        <end position="151"/>
    </location>
</feature>
<evidence type="ECO:0000313" key="9">
    <source>
        <dbReference type="Proteomes" id="UP000814385"/>
    </source>
</evidence>